<dbReference type="GO" id="GO:0003677">
    <property type="term" value="F:DNA binding"/>
    <property type="evidence" value="ECO:0007669"/>
    <property type="project" value="UniProtKB-KW"/>
</dbReference>
<evidence type="ECO:0000313" key="6">
    <source>
        <dbReference type="Proteomes" id="UP000019260"/>
    </source>
</evidence>
<evidence type="ECO:0000313" key="5">
    <source>
        <dbReference type="EMBL" id="AHI58681.1"/>
    </source>
</evidence>
<sequence length="129" mass="14969">MKKMLEWCEINTKTCCALVCNCDFNCCDEDITTINNFINIIKQKWAIKIINVLNKQQTGFNELHNILKDCTKKVVTKFLNNLVAQNVVEKLVVVKNNVHYSEYNLTQVGSELVNLLFNIKKFSCDYLNK</sequence>
<dbReference type="PATRIC" id="fig|838561.3.peg.1330"/>
<dbReference type="SUPFAM" id="SSF46785">
    <property type="entry name" value="Winged helix' DNA-binding domain"/>
    <property type="match status" value="1"/>
</dbReference>
<dbReference type="InterPro" id="IPR036390">
    <property type="entry name" value="WH_DNA-bd_sf"/>
</dbReference>
<dbReference type="Pfam" id="PF01638">
    <property type="entry name" value="HxlR"/>
    <property type="match status" value="1"/>
</dbReference>
<dbReference type="STRING" id="838561.P344_06915"/>
<gene>
    <name evidence="5" type="ORF">P344_06915</name>
</gene>
<evidence type="ECO:0000256" key="1">
    <source>
        <dbReference type="ARBA" id="ARBA00023015"/>
    </source>
</evidence>
<dbReference type="InterPro" id="IPR036388">
    <property type="entry name" value="WH-like_DNA-bd_sf"/>
</dbReference>
<keyword evidence="1" id="KW-0805">Transcription regulation</keyword>
<dbReference type="AlphaFoldDB" id="W6ANS6"/>
<dbReference type="OrthoDB" id="9800966at2"/>
<organism evidence="5 6">
    <name type="scientific">Spiroplasma mirum ATCC 29335</name>
    <dbReference type="NCBI Taxonomy" id="838561"/>
    <lineage>
        <taxon>Bacteria</taxon>
        <taxon>Bacillati</taxon>
        <taxon>Mycoplasmatota</taxon>
        <taxon>Mollicutes</taxon>
        <taxon>Entomoplasmatales</taxon>
        <taxon>Spiroplasmataceae</taxon>
        <taxon>Spiroplasma</taxon>
    </lineage>
</organism>
<accession>W6ANS6</accession>
<keyword evidence="2" id="KW-0238">DNA-binding</keyword>
<dbReference type="PANTHER" id="PTHR33204">
    <property type="entry name" value="TRANSCRIPTIONAL REGULATOR, MARR FAMILY"/>
    <property type="match status" value="1"/>
</dbReference>
<dbReference type="PANTHER" id="PTHR33204:SF18">
    <property type="entry name" value="TRANSCRIPTIONAL REGULATORY PROTEIN"/>
    <property type="match status" value="1"/>
</dbReference>
<evidence type="ECO:0000256" key="3">
    <source>
        <dbReference type="ARBA" id="ARBA00023163"/>
    </source>
</evidence>
<dbReference type="HOGENOM" id="CLU_1947483_0_0_14"/>
<feature type="domain" description="HTH hxlR-type" evidence="4">
    <location>
        <begin position="27"/>
        <end position="129"/>
    </location>
</feature>
<dbReference type="InterPro" id="IPR002577">
    <property type="entry name" value="HTH_HxlR"/>
</dbReference>
<name>W6ANS6_9MOLU</name>
<evidence type="ECO:0000256" key="2">
    <source>
        <dbReference type="ARBA" id="ARBA00023125"/>
    </source>
</evidence>
<dbReference type="Gene3D" id="1.10.10.10">
    <property type="entry name" value="Winged helix-like DNA-binding domain superfamily/Winged helix DNA-binding domain"/>
    <property type="match status" value="1"/>
</dbReference>
<keyword evidence="6" id="KW-1185">Reference proteome</keyword>
<dbReference type="Proteomes" id="UP000019260">
    <property type="component" value="Chromosome"/>
</dbReference>
<dbReference type="KEGG" id="smia:P344_06915"/>
<keyword evidence="3" id="KW-0804">Transcription</keyword>
<protein>
    <recommendedName>
        <fullName evidence="4">HTH hxlR-type domain-containing protein</fullName>
    </recommendedName>
</protein>
<proteinExistence type="predicted"/>
<dbReference type="PROSITE" id="PS51118">
    <property type="entry name" value="HTH_HXLR"/>
    <property type="match status" value="1"/>
</dbReference>
<dbReference type="EMBL" id="CP006720">
    <property type="protein sequence ID" value="AHI58681.1"/>
    <property type="molecule type" value="Genomic_DNA"/>
</dbReference>
<evidence type="ECO:0000259" key="4">
    <source>
        <dbReference type="PROSITE" id="PS51118"/>
    </source>
</evidence>
<reference evidence="5 6" key="1">
    <citation type="submission" date="2013-09" db="EMBL/GenBank/DDBJ databases">
        <title>Complete genome sequence of Spiroplasma mirum suckling mouse cataract agent.</title>
        <authorList>
            <person name="Landry C.A."/>
            <person name="Bastian F.O."/>
            <person name="Thune R.L."/>
        </authorList>
    </citation>
    <scope>NUCLEOTIDE SEQUENCE [LARGE SCALE GENOMIC DNA]</scope>
    <source>
        <strain evidence="5 6">SMCA</strain>
    </source>
</reference>